<organism evidence="6">
    <name type="scientific">Bacillus mycoides</name>
    <dbReference type="NCBI Taxonomy" id="1405"/>
    <lineage>
        <taxon>Bacteria</taxon>
        <taxon>Bacillati</taxon>
        <taxon>Bacillota</taxon>
        <taxon>Bacilli</taxon>
        <taxon>Bacillales</taxon>
        <taxon>Bacillaceae</taxon>
        <taxon>Bacillus</taxon>
        <taxon>Bacillus cereus group</taxon>
    </lineage>
</organism>
<name>C2XNQ7_BACMY</name>
<accession>C2XNQ7</accession>
<dbReference type="SUPFAM" id="SSF52540">
    <property type="entry name" value="P-loop containing nucleoside triphosphate hydrolases"/>
    <property type="match status" value="1"/>
</dbReference>
<dbReference type="HOGENOM" id="CLU_036471_0_0_9"/>
<dbReference type="GO" id="GO:0016787">
    <property type="term" value="F:hydrolase activity"/>
    <property type="evidence" value="ECO:0007669"/>
    <property type="project" value="UniProtKB-KW"/>
</dbReference>
<evidence type="ECO:0000256" key="1">
    <source>
        <dbReference type="ARBA" id="ARBA00022741"/>
    </source>
</evidence>
<dbReference type="Gene3D" id="3.40.50.300">
    <property type="entry name" value="P-loop containing nucleotide triphosphate hydrolases"/>
    <property type="match status" value="1"/>
</dbReference>
<dbReference type="Proteomes" id="UP000001753">
    <property type="component" value="Chromosome"/>
</dbReference>
<evidence type="ECO:0000259" key="5">
    <source>
        <dbReference type="Pfam" id="PF13087"/>
    </source>
</evidence>
<keyword evidence="4" id="KW-0067">ATP-binding</keyword>
<keyword evidence="2" id="KW-0378">Hydrolase</keyword>
<dbReference type="AlphaFoldDB" id="C2XNQ7"/>
<sequence length="224" mass="25628">MGSSVQTLADLANPYGTFNNSGQWIGTPLWVHRRCLDPMFTIANEIAYENKMVLAQKERGKSVWFDCKGLTTDRQFVEQQGKLVIEHIVRLWTNISKPPNVYIISPFTAVKDSMKQELESKLKDMNISRTLIKNFLKNSIGTVHTFQGKEADVVYFITGTDMNSDSAANWSCSKPNLLNVAVTRAKKEFYVVGDYKRFSQKPYYKSIVDNVDEVQRENIHSMNK</sequence>
<reference evidence="6" key="1">
    <citation type="journal article" date="2012" name="Genome Res.">
        <title>Genomic characterization of the Bacillus cereus sensu lato species: Backdrop to the evolution of Bacillus anthracis.</title>
        <authorList>
            <person name="Zwick M.E."/>
            <person name="Joseph S.J."/>
            <person name="Didelot X."/>
            <person name="Chen P.E."/>
            <person name="Bishop-Lilly K.A."/>
            <person name="Stewart A.C."/>
            <person name="Willner K."/>
            <person name="Nolan N."/>
            <person name="Lentz S."/>
            <person name="Thomason M.K."/>
            <person name="Sozhamannan S."/>
            <person name="Mateczun A.J."/>
            <person name="Du L."/>
            <person name="Read T.D."/>
        </authorList>
    </citation>
    <scope>NUCLEOTIDE SEQUENCE [LARGE SCALE GENOMIC DNA]</scope>
    <source>
        <strain evidence="6">AH603</strain>
    </source>
</reference>
<dbReference type="RefSeq" id="WP_002063590.1">
    <property type="nucleotide sequence ID" value="NZ_CM000737.1"/>
</dbReference>
<evidence type="ECO:0000256" key="3">
    <source>
        <dbReference type="ARBA" id="ARBA00022806"/>
    </source>
</evidence>
<keyword evidence="3" id="KW-0347">Helicase</keyword>
<dbReference type="InterPro" id="IPR041679">
    <property type="entry name" value="DNA2/NAM7-like_C"/>
</dbReference>
<dbReference type="PANTHER" id="PTHR43788">
    <property type="entry name" value="DNA2/NAM7 HELICASE FAMILY MEMBER"/>
    <property type="match status" value="1"/>
</dbReference>
<dbReference type="GO" id="GO:0005524">
    <property type="term" value="F:ATP binding"/>
    <property type="evidence" value="ECO:0007669"/>
    <property type="project" value="UniProtKB-KW"/>
</dbReference>
<keyword evidence="1" id="KW-0547">Nucleotide-binding</keyword>
<evidence type="ECO:0000256" key="4">
    <source>
        <dbReference type="ARBA" id="ARBA00022840"/>
    </source>
</evidence>
<dbReference type="PANTHER" id="PTHR43788:SF8">
    <property type="entry name" value="DNA-BINDING PROTEIN SMUBP-2"/>
    <property type="match status" value="1"/>
</dbReference>
<dbReference type="EMBL" id="ACMP01000011">
    <property type="protein sequence ID" value="EEL72689.1"/>
    <property type="molecule type" value="Genomic_DNA"/>
</dbReference>
<dbReference type="InterPro" id="IPR050534">
    <property type="entry name" value="Coronavir_polyprotein_1ab"/>
</dbReference>
<dbReference type="Pfam" id="PF13087">
    <property type="entry name" value="AAA_12"/>
    <property type="match status" value="1"/>
</dbReference>
<protein>
    <recommendedName>
        <fullName evidence="5">DNA2/NAM7 helicase-like C-terminal domain-containing protein</fullName>
    </recommendedName>
</protein>
<dbReference type="InterPro" id="IPR027417">
    <property type="entry name" value="P-loop_NTPase"/>
</dbReference>
<evidence type="ECO:0000256" key="2">
    <source>
        <dbReference type="ARBA" id="ARBA00022801"/>
    </source>
</evidence>
<dbReference type="GO" id="GO:0043139">
    <property type="term" value="F:5'-3' DNA helicase activity"/>
    <property type="evidence" value="ECO:0007669"/>
    <property type="project" value="TreeGrafter"/>
</dbReference>
<feature type="domain" description="DNA2/NAM7 helicase-like C-terminal" evidence="5">
    <location>
        <begin position="62"/>
        <end position="195"/>
    </location>
</feature>
<comment type="caution">
    <text evidence="6">The sequence shown here is derived from an EMBL/GenBank/DDBJ whole genome shotgun (WGS) entry which is preliminary data.</text>
</comment>
<gene>
    <name evidence="6" type="ORF">bcere0026_3000</name>
</gene>
<proteinExistence type="predicted"/>
<evidence type="ECO:0000313" key="6">
    <source>
        <dbReference type="EMBL" id="EEL72689.1"/>
    </source>
</evidence>